<feature type="binding site" evidence="3">
    <location>
        <position position="75"/>
    </location>
    <ligand>
        <name>Mg(2+)</name>
        <dbReference type="ChEBI" id="CHEBI:18420"/>
        <label>1</label>
    </ligand>
</feature>
<dbReference type="SUPFAM" id="SSF101478">
    <property type="entry name" value="ADP-ribosylglycohydrolase"/>
    <property type="match status" value="1"/>
</dbReference>
<name>A0A6P2M8V6_9BURK</name>
<sequence length="320" mass="33758">MLIHTASHAPHPMTTLPNRTTRLRGGLLGLLIGDALGVPYEFHDAASIPPSALIDMMPPPGFARAHAGVPAGTWSDDGAQALALLDALLHDRELNLDTFARNLLDWFHRGAFTPDGRVFDVGLQTRRAFDALAAGAAPAAAGPAGERDNGNGALMRCFPVVMIAASRDDAIRIARKQNLVTHGHVRSQLCCALYALTAMGILEGQSAPDAVRAAEDELLARHEGTADLLELKIVLDGRFDAPRGSGYVVDSFWSAIHCLLSTGSYEDCVKRAVALGNDTDTTAAIAGSLAGVLYGESALPARWVAALHGKAMVEDLLATC</sequence>
<dbReference type="InterPro" id="IPR036705">
    <property type="entry name" value="Ribosyl_crysJ1_sf"/>
</dbReference>
<accession>A0A6P2M8V6</accession>
<reference evidence="4 5" key="1">
    <citation type="submission" date="2019-09" db="EMBL/GenBank/DDBJ databases">
        <authorList>
            <person name="Depoorter E."/>
        </authorList>
    </citation>
    <scope>NUCLEOTIDE SEQUENCE [LARGE SCALE GENOMIC DNA]</scope>
    <source>
        <strain evidence="4">LMG 26883</strain>
    </source>
</reference>
<feature type="binding site" evidence="3">
    <location>
        <position position="77"/>
    </location>
    <ligand>
        <name>Mg(2+)</name>
        <dbReference type="ChEBI" id="CHEBI:18420"/>
        <label>1</label>
    </ligand>
</feature>
<dbReference type="AlphaFoldDB" id="A0A6P2M8V6"/>
<protein>
    <submittedName>
        <fullName evidence="4">Putative ADP-ribosylglycohydrolase</fullName>
    </submittedName>
</protein>
<dbReference type="Pfam" id="PF03747">
    <property type="entry name" value="ADP_ribosyl_GH"/>
    <property type="match status" value="1"/>
</dbReference>
<dbReference type="EMBL" id="CABVPP010000028">
    <property type="protein sequence ID" value="VWB78204.1"/>
    <property type="molecule type" value="Genomic_DNA"/>
</dbReference>
<dbReference type="Proteomes" id="UP000494162">
    <property type="component" value="Unassembled WGS sequence"/>
</dbReference>
<dbReference type="InterPro" id="IPR050792">
    <property type="entry name" value="ADP-ribosylglycohydrolase"/>
</dbReference>
<keyword evidence="3" id="KW-0479">Metal-binding</keyword>
<evidence type="ECO:0000313" key="4">
    <source>
        <dbReference type="EMBL" id="VWB78204.1"/>
    </source>
</evidence>
<comment type="cofactor">
    <cofactor evidence="3">
        <name>Mg(2+)</name>
        <dbReference type="ChEBI" id="CHEBI:18420"/>
    </cofactor>
    <text evidence="3">Binds 2 magnesium ions per subunit.</text>
</comment>
<keyword evidence="3" id="KW-0460">Magnesium</keyword>
<feature type="binding site" evidence="3">
    <location>
        <position position="278"/>
    </location>
    <ligand>
        <name>Mg(2+)</name>
        <dbReference type="ChEBI" id="CHEBI:18420"/>
        <label>1</label>
    </ligand>
</feature>
<comment type="similarity">
    <text evidence="1">Belongs to the ADP-ribosylglycohydrolase family.</text>
</comment>
<dbReference type="GO" id="GO:0046872">
    <property type="term" value="F:metal ion binding"/>
    <property type="evidence" value="ECO:0007669"/>
    <property type="project" value="UniProtKB-KW"/>
</dbReference>
<feature type="binding site" evidence="3">
    <location>
        <position position="76"/>
    </location>
    <ligand>
        <name>Mg(2+)</name>
        <dbReference type="ChEBI" id="CHEBI:18420"/>
        <label>1</label>
    </ligand>
</feature>
<organism evidence="4 5">
    <name type="scientific">Burkholderia pseudomultivorans</name>
    <dbReference type="NCBI Taxonomy" id="1207504"/>
    <lineage>
        <taxon>Bacteria</taxon>
        <taxon>Pseudomonadati</taxon>
        <taxon>Pseudomonadota</taxon>
        <taxon>Betaproteobacteria</taxon>
        <taxon>Burkholderiales</taxon>
        <taxon>Burkholderiaceae</taxon>
        <taxon>Burkholderia</taxon>
        <taxon>Burkholderia cepacia complex</taxon>
    </lineage>
</organism>
<feature type="binding site" evidence="3">
    <location>
        <position position="281"/>
    </location>
    <ligand>
        <name>Mg(2+)</name>
        <dbReference type="ChEBI" id="CHEBI:18420"/>
        <label>1</label>
    </ligand>
</feature>
<keyword evidence="2 4" id="KW-0378">Hydrolase</keyword>
<proteinExistence type="inferred from homology"/>
<feature type="binding site" evidence="3">
    <location>
        <position position="280"/>
    </location>
    <ligand>
        <name>Mg(2+)</name>
        <dbReference type="ChEBI" id="CHEBI:18420"/>
        <label>1</label>
    </ligand>
</feature>
<gene>
    <name evidence="4" type="ORF">BPS26883_03727</name>
</gene>
<evidence type="ECO:0000256" key="1">
    <source>
        <dbReference type="ARBA" id="ARBA00010702"/>
    </source>
</evidence>
<evidence type="ECO:0000256" key="3">
    <source>
        <dbReference type="PIRSR" id="PIRSR605502-1"/>
    </source>
</evidence>
<dbReference type="GO" id="GO:0016787">
    <property type="term" value="F:hydrolase activity"/>
    <property type="evidence" value="ECO:0007669"/>
    <property type="project" value="UniProtKB-KW"/>
</dbReference>
<dbReference type="InterPro" id="IPR005502">
    <property type="entry name" value="Ribosyl_crysJ1"/>
</dbReference>
<dbReference type="Gene3D" id="1.10.4080.10">
    <property type="entry name" value="ADP-ribosylation/Crystallin J1"/>
    <property type="match status" value="1"/>
</dbReference>
<dbReference type="PANTHER" id="PTHR16222:SF24">
    <property type="entry name" value="ADP-RIBOSYLHYDROLASE ARH3"/>
    <property type="match status" value="1"/>
</dbReference>
<dbReference type="PANTHER" id="PTHR16222">
    <property type="entry name" value="ADP-RIBOSYLGLYCOHYDROLASE"/>
    <property type="match status" value="1"/>
</dbReference>
<evidence type="ECO:0000256" key="2">
    <source>
        <dbReference type="ARBA" id="ARBA00022801"/>
    </source>
</evidence>
<evidence type="ECO:0000313" key="5">
    <source>
        <dbReference type="Proteomes" id="UP000494162"/>
    </source>
</evidence>